<feature type="transmembrane region" description="Helical" evidence="8">
    <location>
        <begin position="322"/>
        <end position="339"/>
    </location>
</feature>
<dbReference type="HOGENOM" id="CLU_760257_0_0_11"/>
<dbReference type="Gene3D" id="1.20.1250.20">
    <property type="entry name" value="MFS general substrate transporter like domains"/>
    <property type="match status" value="1"/>
</dbReference>
<gene>
    <name evidence="9" type="ORF">KCH_60500</name>
</gene>
<keyword evidence="6" id="KW-0046">Antibiotic resistance</keyword>
<dbReference type="Proteomes" id="UP000027178">
    <property type="component" value="Unassembled WGS sequence"/>
</dbReference>
<evidence type="ECO:0000256" key="4">
    <source>
        <dbReference type="ARBA" id="ARBA00022989"/>
    </source>
</evidence>
<organism evidence="9 10">
    <name type="scientific">Kitasatospora cheerisanensis KCTC 2395</name>
    <dbReference type="NCBI Taxonomy" id="1348663"/>
    <lineage>
        <taxon>Bacteria</taxon>
        <taxon>Bacillati</taxon>
        <taxon>Actinomycetota</taxon>
        <taxon>Actinomycetes</taxon>
        <taxon>Kitasatosporales</taxon>
        <taxon>Streptomycetaceae</taxon>
        <taxon>Kitasatospora</taxon>
    </lineage>
</organism>
<dbReference type="InterPro" id="IPR036259">
    <property type="entry name" value="MFS_trans_sf"/>
</dbReference>
<sequence>MALALVPDVRHGGRRRIDLVGVLLAAAALVCLTFGLTEGQRYGWNAGILALLGAAAVLLVLFLLHQRARQDREPLLPFALFRARDFAAMSFVSATVQVGMLGLFLPVMIYLQSVLRFGALAAGLVMAPAMVVSAVLSPFAGRLADRIGGKPVLLAGLALFAAGLAWLAGVVGLGRAWWEFQPALVTAGVGIGCVFGPMVTVAMYHVPPATAGAASGVLNTIRQIGTVIGSAAVGALLQNRLAAAVRDEAAREAAGLPAEVRDRFLTGVREAAAGGRELGTGRGGGPTVDLPPDTPAELARQVDRLAAAAFDHGVVHAVRPTLLLPVVVVALGALACLLVRGRRPDRASPAPAPADADSPAPARK</sequence>
<protein>
    <recommendedName>
        <fullName evidence="11">Major facilitator superfamily (MFS) profile domain-containing protein</fullName>
    </recommendedName>
</protein>
<evidence type="ECO:0000256" key="3">
    <source>
        <dbReference type="ARBA" id="ARBA00022692"/>
    </source>
</evidence>
<keyword evidence="5 8" id="KW-0472">Membrane</keyword>
<evidence type="ECO:0000256" key="8">
    <source>
        <dbReference type="SAM" id="Phobius"/>
    </source>
</evidence>
<feature type="transmembrane region" description="Helical" evidence="8">
    <location>
        <begin position="184"/>
        <end position="204"/>
    </location>
</feature>
<comment type="caution">
    <text evidence="9">The sequence shown here is derived from an EMBL/GenBank/DDBJ whole genome shotgun (WGS) entry which is preliminary data.</text>
</comment>
<feature type="transmembrane region" description="Helical" evidence="8">
    <location>
        <begin position="152"/>
        <end position="178"/>
    </location>
</feature>
<keyword evidence="4 8" id="KW-1133">Transmembrane helix</keyword>
<accession>A0A066YVW9</accession>
<feature type="region of interest" description="Disordered" evidence="7">
    <location>
        <begin position="344"/>
        <end position="364"/>
    </location>
</feature>
<proteinExistence type="predicted"/>
<evidence type="ECO:0000313" key="10">
    <source>
        <dbReference type="Proteomes" id="UP000027178"/>
    </source>
</evidence>
<dbReference type="EMBL" id="JNBY01000116">
    <property type="protein sequence ID" value="KDN82216.1"/>
    <property type="molecule type" value="Genomic_DNA"/>
</dbReference>
<feature type="transmembrane region" description="Helical" evidence="8">
    <location>
        <begin position="117"/>
        <end position="140"/>
    </location>
</feature>
<keyword evidence="2" id="KW-0813">Transport</keyword>
<reference evidence="9 10" key="1">
    <citation type="submission" date="2014-05" db="EMBL/GenBank/DDBJ databases">
        <title>Draft Genome Sequence of Kitasatospora cheerisanensis KCTC 2395.</title>
        <authorList>
            <person name="Nam D.H."/>
        </authorList>
    </citation>
    <scope>NUCLEOTIDE SEQUENCE [LARGE SCALE GENOMIC DNA]</scope>
    <source>
        <strain evidence="9 10">KCTC 2395</strain>
    </source>
</reference>
<dbReference type="GO" id="GO:0022857">
    <property type="term" value="F:transmembrane transporter activity"/>
    <property type="evidence" value="ECO:0007669"/>
    <property type="project" value="InterPro"/>
</dbReference>
<comment type="subcellular location">
    <subcellularLocation>
        <location evidence="1">Membrane</location>
        <topology evidence="1">Multi-pass membrane protein</topology>
    </subcellularLocation>
</comment>
<dbReference type="PATRIC" id="fig|1348663.4.peg.5852"/>
<feature type="transmembrane region" description="Helical" evidence="8">
    <location>
        <begin position="17"/>
        <end position="36"/>
    </location>
</feature>
<feature type="transmembrane region" description="Helical" evidence="8">
    <location>
        <begin position="216"/>
        <end position="237"/>
    </location>
</feature>
<keyword evidence="10" id="KW-1185">Reference proteome</keyword>
<feature type="compositionally biased region" description="Low complexity" evidence="7">
    <location>
        <begin position="347"/>
        <end position="364"/>
    </location>
</feature>
<evidence type="ECO:0000256" key="5">
    <source>
        <dbReference type="ARBA" id="ARBA00023136"/>
    </source>
</evidence>
<dbReference type="PANTHER" id="PTHR42718:SF9">
    <property type="entry name" value="MAJOR FACILITATOR SUPERFAMILY MULTIDRUG TRANSPORTER MFSC"/>
    <property type="match status" value="1"/>
</dbReference>
<dbReference type="eggNOG" id="COG0477">
    <property type="taxonomic scope" value="Bacteria"/>
</dbReference>
<evidence type="ECO:0000256" key="7">
    <source>
        <dbReference type="SAM" id="MobiDB-lite"/>
    </source>
</evidence>
<dbReference type="GO" id="GO:0016020">
    <property type="term" value="C:membrane"/>
    <property type="evidence" value="ECO:0007669"/>
    <property type="project" value="UniProtKB-SubCell"/>
</dbReference>
<dbReference type="AlphaFoldDB" id="A0A066YVW9"/>
<dbReference type="GO" id="GO:0046677">
    <property type="term" value="P:response to antibiotic"/>
    <property type="evidence" value="ECO:0007669"/>
    <property type="project" value="UniProtKB-KW"/>
</dbReference>
<feature type="transmembrane region" description="Helical" evidence="8">
    <location>
        <begin position="42"/>
        <end position="65"/>
    </location>
</feature>
<dbReference type="SUPFAM" id="SSF103473">
    <property type="entry name" value="MFS general substrate transporter"/>
    <property type="match status" value="1"/>
</dbReference>
<feature type="transmembrane region" description="Helical" evidence="8">
    <location>
        <begin position="86"/>
        <end position="111"/>
    </location>
</feature>
<dbReference type="PANTHER" id="PTHR42718">
    <property type="entry name" value="MAJOR FACILITATOR SUPERFAMILY MULTIDRUG TRANSPORTER MFSC"/>
    <property type="match status" value="1"/>
</dbReference>
<dbReference type="InterPro" id="IPR011701">
    <property type="entry name" value="MFS"/>
</dbReference>
<dbReference type="Pfam" id="PF07690">
    <property type="entry name" value="MFS_1"/>
    <property type="match status" value="1"/>
</dbReference>
<keyword evidence="3 8" id="KW-0812">Transmembrane</keyword>
<evidence type="ECO:0000313" key="9">
    <source>
        <dbReference type="EMBL" id="KDN82216.1"/>
    </source>
</evidence>
<evidence type="ECO:0000256" key="1">
    <source>
        <dbReference type="ARBA" id="ARBA00004141"/>
    </source>
</evidence>
<evidence type="ECO:0000256" key="2">
    <source>
        <dbReference type="ARBA" id="ARBA00022448"/>
    </source>
</evidence>
<evidence type="ECO:0008006" key="11">
    <source>
        <dbReference type="Google" id="ProtNLM"/>
    </source>
</evidence>
<name>A0A066YVW9_9ACTN</name>
<evidence type="ECO:0000256" key="6">
    <source>
        <dbReference type="ARBA" id="ARBA00023251"/>
    </source>
</evidence>